<dbReference type="EMBL" id="ASPP01032365">
    <property type="protein sequence ID" value="ETO03734.1"/>
    <property type="molecule type" value="Genomic_DNA"/>
</dbReference>
<dbReference type="Proteomes" id="UP000023152">
    <property type="component" value="Unassembled WGS sequence"/>
</dbReference>
<name>X6LQ25_RETFI</name>
<feature type="non-terminal residue" evidence="2">
    <location>
        <position position="1"/>
    </location>
</feature>
<feature type="non-terminal residue" evidence="2">
    <location>
        <position position="138"/>
    </location>
</feature>
<accession>X6LQ25</accession>
<organism evidence="2 3">
    <name type="scientific">Reticulomyxa filosa</name>
    <dbReference type="NCBI Taxonomy" id="46433"/>
    <lineage>
        <taxon>Eukaryota</taxon>
        <taxon>Sar</taxon>
        <taxon>Rhizaria</taxon>
        <taxon>Retaria</taxon>
        <taxon>Foraminifera</taxon>
        <taxon>Monothalamids</taxon>
        <taxon>Reticulomyxidae</taxon>
        <taxon>Reticulomyxa</taxon>
    </lineage>
</organism>
<evidence type="ECO:0000256" key="1">
    <source>
        <dbReference type="SAM" id="MobiDB-lite"/>
    </source>
</evidence>
<keyword evidence="3" id="KW-1185">Reference proteome</keyword>
<evidence type="ECO:0000313" key="2">
    <source>
        <dbReference type="EMBL" id="ETO03734.1"/>
    </source>
</evidence>
<dbReference type="AlphaFoldDB" id="X6LQ25"/>
<gene>
    <name evidence="2" type="ORF">RFI_33668</name>
</gene>
<dbReference type="PANTHER" id="PTHR37844">
    <property type="entry name" value="SER/THR PROTEIN PHOSPHATASE SUPERFAMILY (AFU_ORTHOLOGUE AFUA_1G14840)"/>
    <property type="match status" value="1"/>
</dbReference>
<comment type="caution">
    <text evidence="2">The sequence shown here is derived from an EMBL/GenBank/DDBJ whole genome shotgun (WGS) entry which is preliminary data.</text>
</comment>
<sequence>KGTKKKMSESNKKTTASLHTKGLSKKDINSMLVQKALTELKRKDNGNEEEKKIDEIKEENQEPKGAVLSVQKEELIKNSIQILSDIHLECDNVYESMPKIHPKAPIVALLGNIGYPQDKVYVQFMEELSKNFQHVLVL</sequence>
<protein>
    <submittedName>
        <fullName evidence="2">Uncharacterized protein</fullName>
    </submittedName>
</protein>
<evidence type="ECO:0000313" key="3">
    <source>
        <dbReference type="Proteomes" id="UP000023152"/>
    </source>
</evidence>
<feature type="compositionally biased region" description="Basic and acidic residues" evidence="1">
    <location>
        <begin position="42"/>
        <end position="62"/>
    </location>
</feature>
<feature type="region of interest" description="Disordered" evidence="1">
    <location>
        <begin position="1"/>
        <end position="23"/>
    </location>
</feature>
<reference evidence="2 3" key="1">
    <citation type="journal article" date="2013" name="Curr. Biol.">
        <title>The Genome of the Foraminiferan Reticulomyxa filosa.</title>
        <authorList>
            <person name="Glockner G."/>
            <person name="Hulsmann N."/>
            <person name="Schleicher M."/>
            <person name="Noegel A.A."/>
            <person name="Eichinger L."/>
            <person name="Gallinger C."/>
            <person name="Pawlowski J."/>
            <person name="Sierra R."/>
            <person name="Euteneuer U."/>
            <person name="Pillet L."/>
            <person name="Moustafa A."/>
            <person name="Platzer M."/>
            <person name="Groth M."/>
            <person name="Szafranski K."/>
            <person name="Schliwa M."/>
        </authorList>
    </citation>
    <scope>NUCLEOTIDE SEQUENCE [LARGE SCALE GENOMIC DNA]</scope>
</reference>
<feature type="compositionally biased region" description="Basic and acidic residues" evidence="1">
    <location>
        <begin position="1"/>
        <end position="12"/>
    </location>
</feature>
<feature type="region of interest" description="Disordered" evidence="1">
    <location>
        <begin position="42"/>
        <end position="64"/>
    </location>
</feature>
<dbReference type="OrthoDB" id="550558at2759"/>
<proteinExistence type="predicted"/>
<dbReference type="PANTHER" id="PTHR37844:SF2">
    <property type="entry name" value="SER_THR PROTEIN PHOSPHATASE SUPERFAMILY (AFU_ORTHOLOGUE AFUA_1G14840)"/>
    <property type="match status" value="1"/>
</dbReference>